<proteinExistence type="predicted"/>
<dbReference type="EMBL" id="BQXS01010201">
    <property type="protein sequence ID" value="GKT33295.1"/>
    <property type="molecule type" value="Genomic_DNA"/>
</dbReference>
<accession>A0ABQ5KQP2</accession>
<keyword evidence="2" id="KW-1185">Reference proteome</keyword>
<protein>
    <submittedName>
        <fullName evidence="1">Uncharacterized protein</fullName>
    </submittedName>
</protein>
<name>A0ABQ5KQP2_9EUKA</name>
<evidence type="ECO:0000313" key="1">
    <source>
        <dbReference type="EMBL" id="GKT33295.1"/>
    </source>
</evidence>
<reference evidence="1" key="1">
    <citation type="submission" date="2022-03" db="EMBL/GenBank/DDBJ databases">
        <title>Draft genome sequence of Aduncisulcus paluster, a free-living microaerophilic Fornicata.</title>
        <authorList>
            <person name="Yuyama I."/>
            <person name="Kume K."/>
            <person name="Tamura T."/>
            <person name="Inagaki Y."/>
            <person name="Hashimoto T."/>
        </authorList>
    </citation>
    <scope>NUCLEOTIDE SEQUENCE</scope>
    <source>
        <strain evidence="1">NY0171</strain>
    </source>
</reference>
<organism evidence="1 2">
    <name type="scientific">Aduncisulcus paluster</name>
    <dbReference type="NCBI Taxonomy" id="2918883"/>
    <lineage>
        <taxon>Eukaryota</taxon>
        <taxon>Metamonada</taxon>
        <taxon>Carpediemonas-like organisms</taxon>
        <taxon>Aduncisulcus</taxon>
    </lineage>
</organism>
<gene>
    <name evidence="1" type="ORF">ADUPG1_007253</name>
</gene>
<dbReference type="Proteomes" id="UP001057375">
    <property type="component" value="Unassembled WGS sequence"/>
</dbReference>
<sequence>MIENKSPFLFLYGSKEFGKFYKDFDQYRARGGKSSLFSLIDMDILPIYADVVGTVLKHPDLLSSPDEVRENEETFLNKVIEYFGQL</sequence>
<feature type="non-terminal residue" evidence="1">
    <location>
        <position position="86"/>
    </location>
</feature>
<evidence type="ECO:0000313" key="2">
    <source>
        <dbReference type="Proteomes" id="UP001057375"/>
    </source>
</evidence>
<comment type="caution">
    <text evidence="1">The sequence shown here is derived from an EMBL/GenBank/DDBJ whole genome shotgun (WGS) entry which is preliminary data.</text>
</comment>